<evidence type="ECO:0000259" key="1">
    <source>
        <dbReference type="Pfam" id="PF01548"/>
    </source>
</evidence>
<sequence>MEQYVGLDVSQEQTSVCVVDSNGQTLWQGKCASTPEAIAATIRAKAPEVVRIGLESGPLSPWHWHELRKLGLPVVCLDARHAKAALALQLNKSDRNDARGLAQIVRTGWYREVAVKGVDSHLVRSLLTARAQLVRMRVDLANQIRGVLKPFGLIAGKGGGRPFVERVRTLVADGPLQEVAEALLAAWQSIGEQITALGRRLVAMARQDQAVRRLMTAPGVGVLVALTYVSVVDAPERFARSSSVGAYIGLTPRRYQSGEEDYTGHISRCGDKLLRTYLYEAAGIILHRVSRWSALKAWGTRLAQRIGTKKATVAVARKLAVILHRMLRDGSDFRWSAREVQA</sequence>
<accession>A0ABS1D998</accession>
<dbReference type="Pfam" id="PF02371">
    <property type="entry name" value="Transposase_20"/>
    <property type="match status" value="1"/>
</dbReference>
<dbReference type="NCBIfam" id="NF033542">
    <property type="entry name" value="transpos_IS110"/>
    <property type="match status" value="1"/>
</dbReference>
<protein>
    <submittedName>
        <fullName evidence="3">IS110 family transposase</fullName>
    </submittedName>
</protein>
<dbReference type="InterPro" id="IPR002525">
    <property type="entry name" value="Transp_IS110-like_N"/>
</dbReference>
<dbReference type="InterPro" id="IPR047650">
    <property type="entry name" value="Transpos_IS110"/>
</dbReference>
<feature type="domain" description="Transposase IS116/IS110/IS902 C-terminal" evidence="2">
    <location>
        <begin position="212"/>
        <end position="292"/>
    </location>
</feature>
<dbReference type="PANTHER" id="PTHR33055">
    <property type="entry name" value="TRANSPOSASE FOR INSERTION SEQUENCE ELEMENT IS1111A"/>
    <property type="match status" value="1"/>
</dbReference>
<evidence type="ECO:0000313" key="3">
    <source>
        <dbReference type="EMBL" id="MBK1662797.1"/>
    </source>
</evidence>
<dbReference type="PANTHER" id="PTHR33055:SF3">
    <property type="entry name" value="PUTATIVE TRANSPOSASE FOR IS117-RELATED"/>
    <property type="match status" value="1"/>
</dbReference>
<dbReference type="EMBL" id="NRSG01000768">
    <property type="protein sequence ID" value="MBK1662797.1"/>
    <property type="molecule type" value="Genomic_DNA"/>
</dbReference>
<dbReference type="InterPro" id="IPR003346">
    <property type="entry name" value="Transposase_20"/>
</dbReference>
<feature type="domain" description="Transposase IS110-like N-terminal" evidence="1">
    <location>
        <begin position="5"/>
        <end position="149"/>
    </location>
</feature>
<gene>
    <name evidence="3" type="ORF">CKO45_32020</name>
</gene>
<dbReference type="RefSeq" id="WP_200306980.1">
    <property type="nucleotide sequence ID" value="NZ_NRSG01000768.1"/>
</dbReference>
<dbReference type="Proteomes" id="UP000697995">
    <property type="component" value="Unassembled WGS sequence"/>
</dbReference>
<keyword evidence="4" id="KW-1185">Reference proteome</keyword>
<evidence type="ECO:0000313" key="4">
    <source>
        <dbReference type="Proteomes" id="UP000697995"/>
    </source>
</evidence>
<organism evidence="3 4">
    <name type="scientific">Paracraurococcus ruber</name>
    <dbReference type="NCBI Taxonomy" id="77675"/>
    <lineage>
        <taxon>Bacteria</taxon>
        <taxon>Pseudomonadati</taxon>
        <taxon>Pseudomonadota</taxon>
        <taxon>Alphaproteobacteria</taxon>
        <taxon>Acetobacterales</taxon>
        <taxon>Roseomonadaceae</taxon>
        <taxon>Paracraurococcus</taxon>
    </lineage>
</organism>
<reference evidence="3 4" key="1">
    <citation type="journal article" date="2020" name="Microorganisms">
        <title>Osmotic Adaptation and Compatible Solute Biosynthesis of Phototrophic Bacteria as Revealed from Genome Analyses.</title>
        <authorList>
            <person name="Imhoff J.F."/>
            <person name="Rahn T."/>
            <person name="Kunzel S."/>
            <person name="Keller A."/>
            <person name="Neulinger S.C."/>
        </authorList>
    </citation>
    <scope>NUCLEOTIDE SEQUENCE [LARGE SCALE GENOMIC DNA]</scope>
    <source>
        <strain evidence="3 4">DSM 15382</strain>
    </source>
</reference>
<name>A0ABS1D998_9PROT</name>
<comment type="caution">
    <text evidence="3">The sequence shown here is derived from an EMBL/GenBank/DDBJ whole genome shotgun (WGS) entry which is preliminary data.</text>
</comment>
<dbReference type="Pfam" id="PF01548">
    <property type="entry name" value="DEDD_Tnp_IS110"/>
    <property type="match status" value="1"/>
</dbReference>
<evidence type="ECO:0000259" key="2">
    <source>
        <dbReference type="Pfam" id="PF02371"/>
    </source>
</evidence>
<feature type="non-terminal residue" evidence="3">
    <location>
        <position position="342"/>
    </location>
</feature>
<proteinExistence type="predicted"/>